<feature type="region of interest" description="Disordered" evidence="1">
    <location>
        <begin position="1"/>
        <end position="24"/>
    </location>
</feature>
<accession>A0A059KJM1</accession>
<feature type="domain" description="Helicase ATP-binding" evidence="2">
    <location>
        <begin position="211"/>
        <end position="371"/>
    </location>
</feature>
<dbReference type="InterPro" id="IPR013670">
    <property type="entry name" value="EcoEI_R_C_dom"/>
</dbReference>
<dbReference type="CDD" id="cd18799">
    <property type="entry name" value="SF2_C_EcoAI-like"/>
    <property type="match status" value="1"/>
</dbReference>
<name>A0A059KJM1_9BURK</name>
<dbReference type="InterPro" id="IPR006935">
    <property type="entry name" value="Helicase/UvrB_N"/>
</dbReference>
<dbReference type="PROSITE" id="PS51192">
    <property type="entry name" value="HELICASE_ATP_BIND_1"/>
    <property type="match status" value="1"/>
</dbReference>
<reference evidence="3 4" key="1">
    <citation type="journal article" date="2014" name="FEMS Microbiol. Ecol.">
        <title>Sphaerotilus natans encrusted with nanoball-shaped Fe(III) oxide minerals formed by nitrate-reducing mixotrophic Fe(II) oxidation.</title>
        <authorList>
            <person name="Park S."/>
            <person name="Kim D.H."/>
            <person name="Lee J.H."/>
            <person name="Hur H.G."/>
        </authorList>
    </citation>
    <scope>NUCLEOTIDE SEQUENCE [LARGE SCALE GENOMIC DNA]</scope>
    <source>
        <strain evidence="3 4">DSM 6575</strain>
    </source>
</reference>
<evidence type="ECO:0000256" key="1">
    <source>
        <dbReference type="SAM" id="MobiDB-lite"/>
    </source>
</evidence>
<feature type="region of interest" description="Disordered" evidence="1">
    <location>
        <begin position="582"/>
        <end position="638"/>
    </location>
</feature>
<feature type="compositionally biased region" description="Gly residues" evidence="1">
    <location>
        <begin position="623"/>
        <end position="637"/>
    </location>
</feature>
<dbReference type="Gene3D" id="3.90.1570.30">
    <property type="match status" value="1"/>
</dbReference>
<dbReference type="EMBL" id="AZRA01000071">
    <property type="protein sequence ID" value="KDB51646.1"/>
    <property type="molecule type" value="Genomic_DNA"/>
</dbReference>
<dbReference type="PANTHER" id="PTHR47396">
    <property type="entry name" value="TYPE I RESTRICTION ENZYME ECOKI R PROTEIN"/>
    <property type="match status" value="1"/>
</dbReference>
<dbReference type="InterPro" id="IPR029464">
    <property type="entry name" value="HSDR_N"/>
</dbReference>
<evidence type="ECO:0000313" key="4">
    <source>
        <dbReference type="Proteomes" id="UP000026714"/>
    </source>
</evidence>
<dbReference type="Pfam" id="PF08463">
    <property type="entry name" value="EcoEI_R_C"/>
    <property type="match status" value="1"/>
</dbReference>
<proteinExistence type="predicted"/>
<dbReference type="Pfam" id="PF04851">
    <property type="entry name" value="ResIII"/>
    <property type="match status" value="1"/>
</dbReference>
<dbReference type="InterPro" id="IPR027417">
    <property type="entry name" value="P-loop_NTPase"/>
</dbReference>
<dbReference type="SUPFAM" id="SSF52540">
    <property type="entry name" value="P-loop containing nucleoside triphosphate hydrolases"/>
    <property type="match status" value="1"/>
</dbReference>
<evidence type="ECO:0000259" key="2">
    <source>
        <dbReference type="PROSITE" id="PS51192"/>
    </source>
</evidence>
<dbReference type="CDD" id="cd18032">
    <property type="entry name" value="DEXHc_RE_I_III_res"/>
    <property type="match status" value="1"/>
</dbReference>
<dbReference type="PATRIC" id="fig|1286631.3.peg.2689"/>
<dbReference type="Pfam" id="PF13588">
    <property type="entry name" value="HSDR_N_2"/>
    <property type="match status" value="1"/>
</dbReference>
<evidence type="ECO:0000313" key="3">
    <source>
        <dbReference type="EMBL" id="KDB51646.1"/>
    </source>
</evidence>
<dbReference type="Gene3D" id="3.40.50.300">
    <property type="entry name" value="P-loop containing nucleotide triphosphate hydrolases"/>
    <property type="match status" value="2"/>
</dbReference>
<dbReference type="SMART" id="SM00487">
    <property type="entry name" value="DEXDc"/>
    <property type="match status" value="1"/>
</dbReference>
<dbReference type="GO" id="GO:0005829">
    <property type="term" value="C:cytosol"/>
    <property type="evidence" value="ECO:0007669"/>
    <property type="project" value="TreeGrafter"/>
</dbReference>
<dbReference type="eggNOG" id="COG4096">
    <property type="taxonomic scope" value="Bacteria"/>
</dbReference>
<gene>
    <name evidence="3" type="ORF">X805_27470</name>
</gene>
<dbReference type="GO" id="GO:0003677">
    <property type="term" value="F:DNA binding"/>
    <property type="evidence" value="ECO:0007669"/>
    <property type="project" value="InterPro"/>
</dbReference>
<dbReference type="InterPro" id="IPR014001">
    <property type="entry name" value="Helicase_ATP-bd"/>
</dbReference>
<feature type="compositionally biased region" description="Pro residues" evidence="1">
    <location>
        <begin position="592"/>
        <end position="605"/>
    </location>
</feature>
<dbReference type="InterPro" id="IPR050742">
    <property type="entry name" value="Helicase_Restrict-Modif_Enz"/>
</dbReference>
<dbReference type="GO" id="GO:0005524">
    <property type="term" value="F:ATP binding"/>
    <property type="evidence" value="ECO:0007669"/>
    <property type="project" value="InterPro"/>
</dbReference>
<dbReference type="GO" id="GO:0006304">
    <property type="term" value="P:DNA modification"/>
    <property type="evidence" value="ECO:0007669"/>
    <property type="project" value="InterPro"/>
</dbReference>
<dbReference type="AlphaFoldDB" id="A0A059KJM1"/>
<dbReference type="GO" id="GO:0016787">
    <property type="term" value="F:hydrolase activity"/>
    <property type="evidence" value="ECO:0007669"/>
    <property type="project" value="InterPro"/>
</dbReference>
<sequence length="832" mass="92640">MMSSGGARADNLHPNAPSERHSGGIERMDMDLSTLSEQDISTQFVIPALLRAGWDLRRQVREQVSFTKGRIIVRGRLHTRGNGRRADIVLYQQPNQPIAVIEVKKATLAVGAGMQQALDYAESLQVPFVFSTNGRGILFHDRSGTGGPGEPVETELGLDAFPTPQELWRRWCLWRGLDDAQQARAVAPYHDDGSGRAPRYYQLNAINRTVEAVVRGQDRILLVMATGTGKTYTAFQIIWRLWKSGQKKRILFLADRNILVDQTRTNDFKPFGAAMTKITGRRIDKSYEIYLSLYQAVTGTDEASNIYRQFSPDFFDLVVIDECHRGSAAEDSAWRDILDHFAGATHIGLTATPKETRDVSSLGYFGEPVYSYSLKQGIDDGFLAPYKVVRIDLDRDLQGWRPPKGMLDRSGQVIEDRIYNLKDMDRALVLDARTDLVARKITEFLQATDPMQKTIVFCSDIDHAERMRQALVNLNPERVRANRKYVMRITGDDVEGKAELDNFIDPEQPYPVIATTSKLMTTGVDAQTCKLIVLDQHIQSMTEFKQIIGRGTRINEDHGKFWFTIMDFKKATELFADPAFDGDPVAVFEPGPGDPVTPPDEPPAGMPDGSGPAAPSPSPDGGFPDGGDGDGTGAGAGEGRRVKYRVGADQVSVQIVAERVQYYGSDGRLVTESLRDYTRSCVKKQFASLDDFLRRWNDAEQKKAVIDELAAQGVIWEALQEDVAAKGGGTALDPFDLVCHVAFDRPPLTRRERADSVRKRDYFARYQGTARQVLEALLDKYADTGVEPIEDLKILQMPPFSQIGAPLELVGAFGGKKQYTQAIQDLEVQLYA</sequence>
<dbReference type="Proteomes" id="UP000026714">
    <property type="component" value="Unassembled WGS sequence"/>
</dbReference>
<organism evidence="3 4">
    <name type="scientific">Sphaerotilus natans subsp. natans DSM 6575</name>
    <dbReference type="NCBI Taxonomy" id="1286631"/>
    <lineage>
        <taxon>Bacteria</taxon>
        <taxon>Pseudomonadati</taxon>
        <taxon>Pseudomonadota</taxon>
        <taxon>Betaproteobacteria</taxon>
        <taxon>Burkholderiales</taxon>
        <taxon>Sphaerotilaceae</taxon>
        <taxon>Sphaerotilus</taxon>
    </lineage>
</organism>
<dbReference type="NCBIfam" id="NF046051">
    <property type="entry name" value="restrict_EcoAI"/>
    <property type="match status" value="1"/>
</dbReference>
<protein>
    <submittedName>
        <fullName evidence="3">Type I restriction-modification system, R subunit</fullName>
    </submittedName>
</protein>
<comment type="caution">
    <text evidence="3">The sequence shown here is derived from an EMBL/GenBank/DDBJ whole genome shotgun (WGS) entry which is preliminary data.</text>
</comment>
<dbReference type="STRING" id="34103.SAMN05421778_11862"/>
<dbReference type="PANTHER" id="PTHR47396:SF1">
    <property type="entry name" value="ATP-DEPENDENT HELICASE IRC3-RELATED"/>
    <property type="match status" value="1"/>
</dbReference>
<keyword evidence="4" id="KW-1185">Reference proteome</keyword>